<accession>A0ABP7AYB0</accession>
<keyword evidence="2" id="KW-1185">Reference proteome</keyword>
<comment type="caution">
    <text evidence="1">The sequence shown here is derived from an EMBL/GenBank/DDBJ whole genome shotgun (WGS) entry which is preliminary data.</text>
</comment>
<organism evidence="1 2">
    <name type="scientific">Microlunatus ginsengisoli</name>
    <dbReference type="NCBI Taxonomy" id="363863"/>
    <lineage>
        <taxon>Bacteria</taxon>
        <taxon>Bacillati</taxon>
        <taxon>Actinomycetota</taxon>
        <taxon>Actinomycetes</taxon>
        <taxon>Propionibacteriales</taxon>
        <taxon>Propionibacteriaceae</taxon>
        <taxon>Microlunatus</taxon>
    </lineage>
</organism>
<dbReference type="Proteomes" id="UP001501490">
    <property type="component" value="Unassembled WGS sequence"/>
</dbReference>
<evidence type="ECO:0000313" key="1">
    <source>
        <dbReference type="EMBL" id="GAA3642973.1"/>
    </source>
</evidence>
<protein>
    <recommendedName>
        <fullName evidence="3">Bacteriocin</fullName>
    </recommendedName>
</protein>
<evidence type="ECO:0000313" key="2">
    <source>
        <dbReference type="Proteomes" id="UP001501490"/>
    </source>
</evidence>
<dbReference type="EMBL" id="BAABAB010000056">
    <property type="protein sequence ID" value="GAA3642973.1"/>
    <property type="molecule type" value="Genomic_DNA"/>
</dbReference>
<reference evidence="2" key="1">
    <citation type="journal article" date="2019" name="Int. J. Syst. Evol. Microbiol.">
        <title>The Global Catalogue of Microorganisms (GCM) 10K type strain sequencing project: providing services to taxonomists for standard genome sequencing and annotation.</title>
        <authorList>
            <consortium name="The Broad Institute Genomics Platform"/>
            <consortium name="The Broad Institute Genome Sequencing Center for Infectious Disease"/>
            <person name="Wu L."/>
            <person name="Ma J."/>
        </authorList>
    </citation>
    <scope>NUCLEOTIDE SEQUENCE [LARGE SCALE GENOMIC DNA]</scope>
    <source>
        <strain evidence="2">JCM 16929</strain>
    </source>
</reference>
<sequence length="65" mass="7007">MNIDKQQILDLLRNQGKNDQAQQAQSELPDHVDTDQHADLLQRFGIDINDLLGGAAGGIAGKLGL</sequence>
<proteinExistence type="predicted"/>
<evidence type="ECO:0008006" key="3">
    <source>
        <dbReference type="Google" id="ProtNLM"/>
    </source>
</evidence>
<dbReference type="RefSeq" id="WP_344810035.1">
    <property type="nucleotide sequence ID" value="NZ_BAABAB010000056.1"/>
</dbReference>
<gene>
    <name evidence="1" type="ORF">GCM10022236_52000</name>
</gene>
<name>A0ABP7AYB0_9ACTN</name>